<dbReference type="EMBL" id="QDEB01101411">
    <property type="protein sequence ID" value="RZC31919.1"/>
    <property type="molecule type" value="Genomic_DNA"/>
</dbReference>
<gene>
    <name evidence="8" type="ORF">BDFB_002222</name>
</gene>
<dbReference type="PROSITE" id="PS51732">
    <property type="entry name" value="ASN_GLN_ASE_3"/>
    <property type="match status" value="1"/>
</dbReference>
<dbReference type="InterPro" id="IPR027475">
    <property type="entry name" value="Asparaginase/glutaminase_AS2"/>
</dbReference>
<dbReference type="FunFam" id="3.40.50.40:FF:000001">
    <property type="entry name" value="L-asparaginase 1"/>
    <property type="match status" value="1"/>
</dbReference>
<evidence type="ECO:0000256" key="4">
    <source>
        <dbReference type="SAM" id="MobiDB-lite"/>
    </source>
</evidence>
<feature type="domain" description="DUF4776" evidence="6">
    <location>
        <begin position="1276"/>
        <end position="1449"/>
    </location>
</feature>
<dbReference type="InterPro" id="IPR027474">
    <property type="entry name" value="L-asparaginase_N"/>
</dbReference>
<evidence type="ECO:0000256" key="1">
    <source>
        <dbReference type="ARBA" id="ARBA00012920"/>
    </source>
</evidence>
<reference evidence="8 9" key="1">
    <citation type="submission" date="2017-03" db="EMBL/GenBank/DDBJ databases">
        <title>Genome of the blue death feigning beetle - Asbolus verrucosus.</title>
        <authorList>
            <person name="Rider S.D."/>
        </authorList>
    </citation>
    <scope>NUCLEOTIDE SEQUENCE [LARGE SCALE GENOMIC DNA]</scope>
    <source>
        <strain evidence="8">Butters</strain>
        <tissue evidence="8">Head and leg muscle</tissue>
    </source>
</reference>
<dbReference type="PRINTS" id="PR00139">
    <property type="entry name" value="ASNGLNASE"/>
</dbReference>
<dbReference type="Gene3D" id="3.40.50.1170">
    <property type="entry name" value="L-asparaginase, N-terminal domain"/>
    <property type="match status" value="1"/>
</dbReference>
<dbReference type="InterPro" id="IPR006033">
    <property type="entry name" value="AsnA_fam"/>
</dbReference>
<evidence type="ECO:0000259" key="6">
    <source>
        <dbReference type="Pfam" id="PF16003"/>
    </source>
</evidence>
<dbReference type="SUPFAM" id="SSF53774">
    <property type="entry name" value="Glutaminase/Asparaginase"/>
    <property type="match status" value="1"/>
</dbReference>
<feature type="domain" description="L-asparaginase N-terminal" evidence="5">
    <location>
        <begin position="24"/>
        <end position="171"/>
    </location>
</feature>
<accession>A0A482VH85</accession>
<dbReference type="Pfam" id="PF17763">
    <property type="entry name" value="Asparaginase_C"/>
    <property type="match status" value="1"/>
</dbReference>
<dbReference type="PIRSF" id="PIRSF001220">
    <property type="entry name" value="L-ASNase_gatD"/>
    <property type="match status" value="1"/>
</dbReference>
<evidence type="ECO:0000256" key="3">
    <source>
        <dbReference type="PROSITE-ProRule" id="PRU10100"/>
    </source>
</evidence>
<feature type="compositionally biased region" description="Polar residues" evidence="4">
    <location>
        <begin position="1180"/>
        <end position="1190"/>
    </location>
</feature>
<protein>
    <recommendedName>
        <fullName evidence="1">asparaginase</fullName>
        <ecNumber evidence="1">3.5.1.1</ecNumber>
    </recommendedName>
</protein>
<dbReference type="InterPro" id="IPR041725">
    <property type="entry name" value="L-asparaginase_I"/>
</dbReference>
<dbReference type="InterPro" id="IPR040919">
    <property type="entry name" value="Asparaginase_C"/>
</dbReference>
<dbReference type="PROSITE" id="PS00917">
    <property type="entry name" value="ASN_GLN_ASE_2"/>
    <property type="match status" value="1"/>
</dbReference>
<dbReference type="PANTHER" id="PTHR39079">
    <property type="entry name" value="FI08034P-RELATED"/>
    <property type="match status" value="1"/>
</dbReference>
<dbReference type="CDD" id="cd08963">
    <property type="entry name" value="L-asparaginase_I"/>
    <property type="match status" value="1"/>
</dbReference>
<feature type="domain" description="DUF4776" evidence="6">
    <location>
        <begin position="1467"/>
        <end position="1514"/>
    </location>
</feature>
<dbReference type="InterPro" id="IPR031949">
    <property type="entry name" value="DUF4776"/>
</dbReference>
<dbReference type="InterPro" id="IPR036152">
    <property type="entry name" value="Asp/glu_Ase-like_sf"/>
</dbReference>
<dbReference type="GO" id="GO:0009066">
    <property type="term" value="P:aspartate family amino acid metabolic process"/>
    <property type="evidence" value="ECO:0007669"/>
    <property type="project" value="UniProtKB-ARBA"/>
</dbReference>
<feature type="region of interest" description="Disordered" evidence="4">
    <location>
        <begin position="1515"/>
        <end position="1544"/>
    </location>
</feature>
<dbReference type="GO" id="GO:0004067">
    <property type="term" value="F:asparaginase activity"/>
    <property type="evidence" value="ECO:0007669"/>
    <property type="project" value="UniProtKB-UniRule"/>
</dbReference>
<dbReference type="STRING" id="1661398.A0A482VH85"/>
<keyword evidence="9" id="KW-1185">Reference proteome</keyword>
<dbReference type="Pfam" id="PF16003">
    <property type="entry name" value="DUF4776"/>
    <property type="match status" value="2"/>
</dbReference>
<dbReference type="InterPro" id="IPR027473">
    <property type="entry name" value="L-asparaginase_C"/>
</dbReference>
<evidence type="ECO:0000313" key="9">
    <source>
        <dbReference type="Proteomes" id="UP000292052"/>
    </source>
</evidence>
<dbReference type="InterPro" id="IPR006034">
    <property type="entry name" value="Asparaginase/glutaminase-like"/>
</dbReference>
<organism evidence="8 9">
    <name type="scientific">Asbolus verrucosus</name>
    <name type="common">Desert ironclad beetle</name>
    <dbReference type="NCBI Taxonomy" id="1661398"/>
    <lineage>
        <taxon>Eukaryota</taxon>
        <taxon>Metazoa</taxon>
        <taxon>Ecdysozoa</taxon>
        <taxon>Arthropoda</taxon>
        <taxon>Hexapoda</taxon>
        <taxon>Insecta</taxon>
        <taxon>Pterygota</taxon>
        <taxon>Neoptera</taxon>
        <taxon>Endopterygota</taxon>
        <taxon>Coleoptera</taxon>
        <taxon>Polyphaga</taxon>
        <taxon>Cucujiformia</taxon>
        <taxon>Tenebrionidae</taxon>
        <taxon>Pimeliinae</taxon>
        <taxon>Asbolus</taxon>
    </lineage>
</organism>
<evidence type="ECO:0000259" key="5">
    <source>
        <dbReference type="Pfam" id="PF00710"/>
    </source>
</evidence>
<feature type="region of interest" description="Disordered" evidence="4">
    <location>
        <begin position="1160"/>
        <end position="1200"/>
    </location>
</feature>
<keyword evidence="2" id="KW-0378">Hydrolase</keyword>
<evidence type="ECO:0000259" key="7">
    <source>
        <dbReference type="Pfam" id="PF17763"/>
    </source>
</evidence>
<feature type="active site" evidence="3">
    <location>
        <position position="71"/>
    </location>
</feature>
<dbReference type="Pfam" id="PF00710">
    <property type="entry name" value="Asparaginase"/>
    <property type="match status" value="1"/>
</dbReference>
<dbReference type="OrthoDB" id="7883086at2759"/>
<dbReference type="SMART" id="SM00870">
    <property type="entry name" value="Asparaginase"/>
    <property type="match status" value="1"/>
</dbReference>
<dbReference type="PIRSF" id="PIRSF500176">
    <property type="entry name" value="L_ASNase"/>
    <property type="match status" value="1"/>
</dbReference>
<feature type="domain" description="Asparaginase/glutaminase C-terminal" evidence="7">
    <location>
        <begin position="191"/>
        <end position="294"/>
    </location>
</feature>
<dbReference type="EC" id="3.5.1.1" evidence="1"/>
<feature type="region of interest" description="Disordered" evidence="4">
    <location>
        <begin position="655"/>
        <end position="676"/>
    </location>
</feature>
<evidence type="ECO:0000256" key="2">
    <source>
        <dbReference type="ARBA" id="ARBA00022801"/>
    </source>
</evidence>
<proteinExistence type="predicted"/>
<dbReference type="Gene3D" id="3.40.50.40">
    <property type="match status" value="1"/>
</dbReference>
<dbReference type="InterPro" id="IPR037152">
    <property type="entry name" value="L-asparaginase_N_sf"/>
</dbReference>
<dbReference type="PANTHER" id="PTHR39079:SF1">
    <property type="entry name" value="GH11706P-RELATED"/>
    <property type="match status" value="1"/>
</dbReference>
<name>A0A482VH85_ASBVE</name>
<comment type="caution">
    <text evidence="8">The sequence shown here is derived from an EMBL/GenBank/DDBJ whole genome shotgun (WGS) entry which is preliminary data.</text>
</comment>
<dbReference type="NCBIfam" id="TIGR00519">
    <property type="entry name" value="asnASE_I"/>
    <property type="match status" value="1"/>
</dbReference>
<sequence length="1544" mass="170122">MHDPELAKKIKSIEAQLVLPQVGDNVVLYELKEYDPLLDSSNMSTKDWIRIAKDIETNYKHFDGFVILHGTDTLAYTSSALSFMLDGIQKPVILTGSQIPIFETRSDAKDNILSSLILAGCYNIPEVCIFFANKLLRGNRTAKVSSTHLDAFDSPNYHTLAEVGIEIELNKLYIMRPNGTPFKVHTKLNPNVSLLSFFPTITSSMLRAYLQQPLEGLVIQSYGCGNIPSNRKELIQVIKEAVDNGTVIINITQCPQGTVCPSYETGKTLENIGVISGHDMTAEAALTKLCFVLGFPDLTYNERVMTSYQLIQQSKDAKKKYLIRGARGETTFECQNVEGSSSDILPVSPLFTTHKSQGADTDILAPSTNYDNESLSWMALFKSTLDPKFSAQPEEFNIAISNLFVPNPAATSSSLTFDIVSIMERPDEHKFLDLRIRGGSHGFIFELDPFEASTTKGSISTKASEEGFSNERITRMLCKSKDCPYVRKFKDLGLGPLAKVKNLGTLRRDTIPLTTYGISQTYGVFDEYGPYGLFSRPKRPDNPFVPKNDQDWTESCWKPKRKKKESTAVGCCHGHYSPLRLTGGGVLDYNDVKSPLNECKEIMDQFDEVLNKYKKAIGPCGKVTCPFAPNIIKETCKKVCQHPNEEYKLEDTIQYTLSGPPSEPKSESSSKNRFSLKGACGSPKCAYAKYKTGLIDEDAIMELQYLPSPSSGRCGHPKCPVPVEPELPPIHWDCPDPLPKGRCKNPDCPYLPRDIKCLNAVLSKGPCGNLNCPYSVPDPCRSPNCPFAGKTCPYQEESEVNGSVCENPEYSFGSNEASNLCDNSECPFARKTPSPCYMPQQDDMCENPDCPFAKKTCPKPPPCEPAPCYVPPCGTPPCPNIFPTCPYPMNPLQALLAYYMGISPCNPDLMQICSGGPDCPLNKNKTPPCQQTPSVQEKKRCGGSVCAQRKPQPPSCDNLECPFVAKKPSPCYVPPRNEDICKNPSCPHAQQESRDTSAGNNGDDLEYVAETRMDVDNRPCKRDTCKSQGGDLVCSECTDQTELAGVTTCYQKPPPCYVPPKDDVCDSPECPFAAKPCSPPPCFPPPCSGPPNICGDALSCPYGVNPLLQALLAYCLPLSICSDLNCPYTVKEIMQFKEILQMCFGPIQCPAGKPSIVEEKSVKGDDTCSNPSCPYRQDDSMSGVTRSAQNEEPGGKTMDVDSAPCTPETCKAQGEELVCTEYTSAAAGPPAEGELVEGETEYKSETRLDIDNAPCTPKTCQSKGGALVCDVCPCTAVETAVSGKKRKKGKAALTVGRRKRKSKYVYSIGDKYPGVQIGHKECVMPSCNVPKGMGWLWNIHTPCLQLKPRRGWRPGAIAKTIAAMIKKHRESQGLQMLELKDFRKGKRGYGDYESEASIHVSPKPTLQIKKKDGCYWITMNPLKDPNTLVENESPYMDCTPMQFKIVKNKEKITEENNECRTCFCGDDQVIESSSSDSELDIEFTPPAGIIHPERFKKKRNVVHWGTQYLASDFEKKEGKGKAKSVKSSKSNKSKKGKGKKGKKK</sequence>
<feature type="compositionally biased region" description="Basic residues" evidence="4">
    <location>
        <begin position="1521"/>
        <end position="1544"/>
    </location>
</feature>
<dbReference type="Proteomes" id="UP000292052">
    <property type="component" value="Unassembled WGS sequence"/>
</dbReference>
<evidence type="ECO:0000313" key="8">
    <source>
        <dbReference type="EMBL" id="RZC31919.1"/>
    </source>
</evidence>